<protein>
    <recommendedName>
        <fullName evidence="4">Transmembrane protein</fullName>
    </recommendedName>
</protein>
<feature type="transmembrane region" description="Helical" evidence="1">
    <location>
        <begin position="307"/>
        <end position="333"/>
    </location>
</feature>
<name>A0A5A9P5D4_9TELE</name>
<keyword evidence="1" id="KW-0812">Transmembrane</keyword>
<evidence type="ECO:0000256" key="1">
    <source>
        <dbReference type="SAM" id="Phobius"/>
    </source>
</evidence>
<accession>A0A5A9P5D4</accession>
<proteinExistence type="predicted"/>
<gene>
    <name evidence="2" type="ORF">E1301_Tti014379</name>
</gene>
<dbReference type="AlphaFoldDB" id="A0A5A9P5D4"/>
<keyword evidence="3" id="KW-1185">Reference proteome</keyword>
<evidence type="ECO:0008006" key="4">
    <source>
        <dbReference type="Google" id="ProtNLM"/>
    </source>
</evidence>
<reference evidence="2 3" key="1">
    <citation type="journal article" date="2019" name="Mol. Ecol. Resour.">
        <title>Chromosome-level genome assembly of Triplophysa tibetana, a fish adapted to the harsh high-altitude environment of the Tibetan Plateau.</title>
        <authorList>
            <person name="Yang X."/>
            <person name="Liu H."/>
            <person name="Ma Z."/>
            <person name="Zou Y."/>
            <person name="Zou M."/>
            <person name="Mao Y."/>
            <person name="Li X."/>
            <person name="Wang H."/>
            <person name="Chen T."/>
            <person name="Wang W."/>
            <person name="Yang R."/>
        </authorList>
    </citation>
    <scope>NUCLEOTIDE SEQUENCE [LARGE SCALE GENOMIC DNA]</scope>
    <source>
        <strain evidence="2">TTIB1903HZAU</strain>
        <tissue evidence="2">Muscle</tissue>
    </source>
</reference>
<feature type="transmembrane region" description="Helical" evidence="1">
    <location>
        <begin position="225"/>
        <end position="244"/>
    </location>
</feature>
<evidence type="ECO:0000313" key="2">
    <source>
        <dbReference type="EMBL" id="KAA0717158.1"/>
    </source>
</evidence>
<evidence type="ECO:0000313" key="3">
    <source>
        <dbReference type="Proteomes" id="UP000324632"/>
    </source>
</evidence>
<sequence length="423" mass="46546">MSSKFNSVDNTPVVIQQNQEMLRDRTTQANRGPYNNAVLKGFLRVQPKSLGIVQIMIAVLISIFGIVFTASTVYTGFTVRSGVTYWGSLISLILGIIGILLVLSIFQLVISICISAFACKATCDICDFSLIDVSIHQYFLRMSSPGVSADKATLVIQINPQVVRASDGGQEKRGPYHNVVLKEFLKVKPKSLGTVQIMIVVMILLCGIVLSINDDYVGITVYSGLTYWGSFIFIISICISAFACKATCDTETSMVNVSYNQIVQIMDGVIIFLFGILLSIRFRYISLTLDSGITLWGPLIIRDWSDIAVLLVFTVLQCIITICILIVACTAAFDTSMVKVRLNQLIISTCISAFACKGTCETDSTVVNVSLNQIIENERCKMIYSSGTEGKACVDCFEMSDPGLRLPHTFYLKSDEQVFNNKV</sequence>
<keyword evidence="1" id="KW-0472">Membrane</keyword>
<comment type="caution">
    <text evidence="2">The sequence shown here is derived from an EMBL/GenBank/DDBJ whole genome shotgun (WGS) entry which is preliminary data.</text>
</comment>
<dbReference type="PANTHER" id="PTHR23320">
    <property type="entry name" value="MEMBRANE-SPANNING 4-DOMAINS SUBFAMILY A MS4A -RELATED"/>
    <property type="match status" value="1"/>
</dbReference>
<dbReference type="PANTHER" id="PTHR23320:SF130">
    <property type="entry name" value="TRANSMEMBRANE PROTEIN 212"/>
    <property type="match status" value="1"/>
</dbReference>
<organism evidence="2 3">
    <name type="scientific">Triplophysa tibetana</name>
    <dbReference type="NCBI Taxonomy" id="1572043"/>
    <lineage>
        <taxon>Eukaryota</taxon>
        <taxon>Metazoa</taxon>
        <taxon>Chordata</taxon>
        <taxon>Craniata</taxon>
        <taxon>Vertebrata</taxon>
        <taxon>Euteleostomi</taxon>
        <taxon>Actinopterygii</taxon>
        <taxon>Neopterygii</taxon>
        <taxon>Teleostei</taxon>
        <taxon>Ostariophysi</taxon>
        <taxon>Cypriniformes</taxon>
        <taxon>Nemacheilidae</taxon>
        <taxon>Triplophysa</taxon>
    </lineage>
</organism>
<feature type="transmembrane region" description="Helical" evidence="1">
    <location>
        <begin position="265"/>
        <end position="287"/>
    </location>
</feature>
<dbReference type="Proteomes" id="UP000324632">
    <property type="component" value="Chromosome 9"/>
</dbReference>
<feature type="transmembrane region" description="Helical" evidence="1">
    <location>
        <begin position="86"/>
        <end position="110"/>
    </location>
</feature>
<dbReference type="EMBL" id="SOYY01000009">
    <property type="protein sequence ID" value="KAA0717158.1"/>
    <property type="molecule type" value="Genomic_DNA"/>
</dbReference>
<dbReference type="InterPro" id="IPR030417">
    <property type="entry name" value="MS4A"/>
</dbReference>
<keyword evidence="1" id="KW-1133">Transmembrane helix</keyword>
<feature type="transmembrane region" description="Helical" evidence="1">
    <location>
        <begin position="192"/>
        <end position="213"/>
    </location>
</feature>
<feature type="transmembrane region" description="Helical" evidence="1">
    <location>
        <begin position="50"/>
        <end position="74"/>
    </location>
</feature>